<feature type="region of interest" description="Disordered" evidence="1">
    <location>
        <begin position="249"/>
        <end position="271"/>
    </location>
</feature>
<feature type="region of interest" description="Disordered" evidence="1">
    <location>
        <begin position="410"/>
        <end position="429"/>
    </location>
</feature>
<dbReference type="PANTHER" id="PTHR13328:SF4">
    <property type="entry name" value="NEGATIVE ELONGATION FACTOR A"/>
    <property type="match status" value="1"/>
</dbReference>
<dbReference type="Proteomes" id="UP000095192">
    <property type="component" value="Unassembled WGS sequence"/>
</dbReference>
<feature type="region of interest" description="Disordered" evidence="1">
    <location>
        <begin position="972"/>
        <end position="1005"/>
    </location>
</feature>
<proteinExistence type="predicted"/>
<feature type="region of interest" description="Disordered" evidence="1">
    <location>
        <begin position="1174"/>
        <end position="1196"/>
    </location>
</feature>
<feature type="compositionally biased region" description="Polar residues" evidence="1">
    <location>
        <begin position="1354"/>
        <end position="1363"/>
    </location>
</feature>
<sequence length="1546" mass="167228">MGDLALRPEGWKRRFSPLCRVPVHRLSASYLPLIICLLITRAASASASAILEHCTPPRRSVQLLRRREVLRRTLESPFCWAVAPGGARTLCRDREKVFEKAFAAAEIGGKGGTAVVVSIEATAIAAVSPPFLEWDERHFQRRLQHRLFVLDSELMEAAQEVPLLPQASTPHQRLESAADCFPLSVPDALQAGAQGAQQILPKPQDLVLQRKQWAGEEQQQQQSQEVQSRQHLPNPSLLLQTAQYASEVSVQQSPLHQNMQHQNMQHQNVQQQNVQQQNVQQQLLEPYAVQSLVLPQPHQPLSPLELDLQLGKPNKPQGLVSLPQISKEQPHASLQQPVLTASLQQHQLFEQRALQHSCAVQRQPLQQSRIQPFPHAASQLDPLRLASVAPAATSIEPQSSRSLPLRHTVPLLPSQQPYPQRELGSQQGKQHLLKTHPLAHAAACKVTAKKGPSGVESGSSEESSRNEGGISRASSLSSQTVSLQSSTPLAVQPQPLQSKKKFFPAVAAGEAGANKVRQQGATASSKYGSGSPQLPAAAQSFRLQARYPKQQHLQHLQRVQKALPPVARAKSCVEEGLPLAYGLPKRASVDPASSDSGSSHNAIGSSTSAGCCSSSGTVQGCVRSSQLPRSAHREMAALRISARILRRSGRNDASFKDAREGGGAAAAASGAAVATRSILAAVDDSSTLRQLTALGGDAERECIRWSHGEQPPHPSIQTAVSLSKAAATVALKASSASVLPPLGTSLPPELLADVQQRDLPPLSTGLAAAEVTEQLKVLQRAALSKTVIFPGLRLADSKAGTCTPQEDAQQQKEQQQEQHQQLQQEQHQQLQQEHHQQLQQEQHQQLQQEQHQQLQQEHHQQLQQEQHQQQQEQLQQEQHQQQQEHPKEHQQKQHQRGQCSPLGHGSCAEPVAATASRAQEEGFSVVHAAAASSGGVCTPLAAAVSSSSSHNTSKASRCAPVTFTQRSMMRGFQEGSEASEKTAKERRSSADFAGSSSSGGGGGGVWGMRHRLPLLHHVDQCMSSKGGMSKRQRVFLSESMGCVEEEKRKAGGAGIAPLTRLPLWQQETPYAETPRKLNLTSFVGETWTNRSKGKFIIVGEEERGKSGEMVSTGETQPSSASLDALGESEVFLPEPLRSLSSLGPQKQRRCNGEEGFLGSSHSLDDLGRFASQGSSGTTASCGWGTAGDTEGDPDSCRRDAFRLRSLALARELLRRVRSEMQLVPQRGKAIRSLLEAPVGCAPPPTGGLPVTSHSETALLHLSAEQKASSSSLPSPDVPTEQHQEQQQKHKQEQQQKHKQEQQQKHKQEQKEAGDNDECAASADAAAAPSRVLSENKKMAMSENASGRGGGGSTHAFSSSSEQQPLLLDGSGSSGRGGTGGGIGGDPSSEDSRGDCDKQSTPADGLVVLSGADIAWDIATTLKPYVPCVTISDIGLVAEDMGLTGSEQHLMQQRVLDTVKRQHPNVYPITLSKDARRECYSEQILNTLFHCRTPPVGTGFSHLDWQGYVRMNEEFAKAVEQVYSEGDVILVQSSRCNRPLLPHSTDR</sequence>
<dbReference type="InterPro" id="IPR052828">
    <property type="entry name" value="NELF-A_domain"/>
</dbReference>
<reference evidence="2 3" key="1">
    <citation type="journal article" date="2016" name="BMC Genomics">
        <title>Comparative genomics reveals Cyclospora cayetanensis possesses coccidia-like metabolism and invasion components but unique surface antigens.</title>
        <authorList>
            <person name="Liu S."/>
            <person name="Wang L."/>
            <person name="Zheng H."/>
            <person name="Xu Z."/>
            <person name="Roellig D.M."/>
            <person name="Li N."/>
            <person name="Frace M.A."/>
            <person name="Tang K."/>
            <person name="Arrowood M.J."/>
            <person name="Moss D.M."/>
            <person name="Zhang L."/>
            <person name="Feng Y."/>
            <person name="Xiao L."/>
        </authorList>
    </citation>
    <scope>NUCLEOTIDE SEQUENCE [LARGE SCALE GENOMIC DNA]</scope>
    <source>
        <strain evidence="2 3">CHN_HEN01</strain>
    </source>
</reference>
<protein>
    <submittedName>
        <fullName evidence="2">Trehalose-6-phosphate synthase subunit 1 related protein</fullName>
    </submittedName>
</protein>
<dbReference type="SUPFAM" id="SSF53756">
    <property type="entry name" value="UDP-Glycosyltransferase/glycogen phosphorylase"/>
    <property type="match status" value="1"/>
</dbReference>
<evidence type="ECO:0000313" key="3">
    <source>
        <dbReference type="Proteomes" id="UP000095192"/>
    </source>
</evidence>
<dbReference type="Pfam" id="PF00982">
    <property type="entry name" value="Glyco_transf_20"/>
    <property type="match status" value="1"/>
</dbReference>
<dbReference type="VEuPathDB" id="ToxoDB:LOC34621776"/>
<feature type="compositionally biased region" description="Low complexity" evidence="1">
    <location>
        <begin position="256"/>
        <end position="271"/>
    </location>
</feature>
<feature type="region of interest" description="Disordered" evidence="1">
    <location>
        <begin position="447"/>
        <end position="495"/>
    </location>
</feature>
<accession>A0A1D3CZ93</accession>
<dbReference type="Gene3D" id="3.40.50.2000">
    <property type="entry name" value="Glycogen Phosphorylase B"/>
    <property type="match status" value="1"/>
</dbReference>
<keyword evidence="3" id="KW-1185">Reference proteome</keyword>
<evidence type="ECO:0000313" key="2">
    <source>
        <dbReference type="EMBL" id="OEH76525.1"/>
    </source>
</evidence>
<organism evidence="2 3">
    <name type="scientific">Cyclospora cayetanensis</name>
    <dbReference type="NCBI Taxonomy" id="88456"/>
    <lineage>
        <taxon>Eukaryota</taxon>
        <taxon>Sar</taxon>
        <taxon>Alveolata</taxon>
        <taxon>Apicomplexa</taxon>
        <taxon>Conoidasida</taxon>
        <taxon>Coccidia</taxon>
        <taxon>Eucoccidiorida</taxon>
        <taxon>Eimeriorina</taxon>
        <taxon>Eimeriidae</taxon>
        <taxon>Cyclospora</taxon>
    </lineage>
</organism>
<feature type="region of interest" description="Disordered" evidence="1">
    <location>
        <begin position="584"/>
        <end position="610"/>
    </location>
</feature>
<feature type="region of interest" description="Disordered" evidence="1">
    <location>
        <begin position="1262"/>
        <end position="1401"/>
    </location>
</feature>
<feature type="region of interest" description="Disordered" evidence="1">
    <location>
        <begin position="799"/>
        <end position="904"/>
    </location>
</feature>
<gene>
    <name evidence="2" type="ORF">cyc_05421</name>
</gene>
<dbReference type="VEuPathDB" id="ToxoDB:cyc_05421"/>
<feature type="compositionally biased region" description="Low complexity" evidence="1">
    <location>
        <begin position="453"/>
        <end position="487"/>
    </location>
</feature>
<comment type="caution">
    <text evidence="2">The sequence shown here is derived from an EMBL/GenBank/DDBJ whole genome shotgun (WGS) entry which is preliminary data.</text>
</comment>
<dbReference type="GO" id="GO:0003824">
    <property type="term" value="F:catalytic activity"/>
    <property type="evidence" value="ECO:0007669"/>
    <property type="project" value="InterPro"/>
</dbReference>
<feature type="compositionally biased region" description="Low complexity" evidence="1">
    <location>
        <begin position="811"/>
        <end position="881"/>
    </location>
</feature>
<dbReference type="GO" id="GO:0005992">
    <property type="term" value="P:trehalose biosynthetic process"/>
    <property type="evidence" value="ECO:0007669"/>
    <property type="project" value="InterPro"/>
</dbReference>
<dbReference type="EMBL" id="JROU02001429">
    <property type="protein sequence ID" value="OEH76525.1"/>
    <property type="molecule type" value="Genomic_DNA"/>
</dbReference>
<name>A0A1D3CZ93_9EIME</name>
<feature type="compositionally biased region" description="Basic and acidic residues" evidence="1">
    <location>
        <begin position="882"/>
        <end position="891"/>
    </location>
</feature>
<feature type="compositionally biased region" description="Basic and acidic residues" evidence="1">
    <location>
        <begin position="1279"/>
        <end position="1313"/>
    </location>
</feature>
<dbReference type="InParanoid" id="A0A1D3CZ93"/>
<feature type="compositionally biased region" description="Low complexity" evidence="1">
    <location>
        <begin position="589"/>
        <end position="610"/>
    </location>
</feature>
<feature type="compositionally biased region" description="Polar residues" evidence="1">
    <location>
        <begin position="413"/>
        <end position="429"/>
    </location>
</feature>
<evidence type="ECO:0000256" key="1">
    <source>
        <dbReference type="SAM" id="MobiDB-lite"/>
    </source>
</evidence>
<dbReference type="PANTHER" id="PTHR13328">
    <property type="entry name" value="NEGATIVE ELONGATION FACTOR A NELF-A"/>
    <property type="match status" value="1"/>
</dbReference>
<feature type="compositionally biased region" description="Basic and acidic residues" evidence="1">
    <location>
        <begin position="978"/>
        <end position="989"/>
    </location>
</feature>
<feature type="compositionally biased region" description="Gly residues" evidence="1">
    <location>
        <begin position="1371"/>
        <end position="1384"/>
    </location>
</feature>
<dbReference type="InterPro" id="IPR001830">
    <property type="entry name" value="Glyco_trans_20"/>
</dbReference>